<dbReference type="InterPro" id="IPR046450">
    <property type="entry name" value="PA_dom_sf"/>
</dbReference>
<reference evidence="18" key="1">
    <citation type="submission" date="2016-09" db="EMBL/GenBank/DDBJ databases">
        <authorList>
            <person name="Wan X."/>
            <person name="Hou S."/>
        </authorList>
    </citation>
    <scope>NUCLEOTIDE SEQUENCE [LARGE SCALE GENOMIC DNA]</scope>
    <source>
        <strain evidence="18">KH87</strain>
    </source>
</reference>
<dbReference type="GO" id="GO:0004252">
    <property type="term" value="F:serine-type endopeptidase activity"/>
    <property type="evidence" value="ECO:0007669"/>
    <property type="project" value="UniProtKB-UniRule"/>
</dbReference>
<accession>A0A1E7Q3G7</accession>
<evidence type="ECO:0000313" key="17">
    <source>
        <dbReference type="EMBL" id="OEY68754.1"/>
    </source>
</evidence>
<dbReference type="OrthoDB" id="614750at2"/>
<evidence type="ECO:0000259" key="16">
    <source>
        <dbReference type="Pfam" id="PF17766"/>
    </source>
</evidence>
<feature type="active site" description="Charge relay system" evidence="9 10">
    <location>
        <position position="257"/>
    </location>
</feature>
<protein>
    <submittedName>
        <fullName evidence="17">Serine protease</fullName>
    </submittedName>
</protein>
<feature type="active site" description="Charge relay system" evidence="9 10">
    <location>
        <position position="596"/>
    </location>
</feature>
<sequence>MRLNRFISPTAFAVALAIGSVHAAIAPSEHEIDIDLSVLKHAADDQQLHPYIVQIKGKTGIEKAAELGELLPARQNVTQGLNRYNAASASLQQYNKKLTEFHQRLAAQSGGSEVLYSYTHTFNGYSAKMTAQQAEMLKHHANVVGVWRDEAQQLDTANTPAFLGLTGPDGQHTLGIKGDDVVIGIVDTGIWPEHPSFADDGSYGPLAGWAGACDTGEDEAFSCNNKLIGARYFKNTFETVYDLQPGEFVSPRDADNHGSHTASTAGGNENVTAVFNGTDVATISGIAPRARIAAYKACWNSSYVSPEGVAERGCFYGDTMAAIDQAVADGVDVINYSIGGSLTDLTTLAAAAKLRAAQAGVFVAVSAGNSGPAAETVGTPAPWVTTVAASTYTGFSVASGIEITMGPLSGIYRALEGAQSKPLSETGDVIADVIVAVPLDGCSALTNPAAISGQFALIQRGGCSFDIKLDNAQAAGAVGAIVYNNSPASPIVMGGSSTTLTIPAVMISQADGSAINAEVSSGATVEIKLSPSVFVNDVPEVGNIMAEFSSRGPNIASFDVIKPDITAPGVKILAAASSQPMLSAPGRDFVYLQGTSMSSPHIAGMAALLKGEHSNWTPAMIKSALMTTARQNITKEDGTTPADPFDFGAGHAVPVQANNPGLTYDIENFDYYAFLCGIGNSTFVLNSSGFSCAAFEAAGYLTDPSQLNLPSIGIAELGSAQTIYRQVTDVSGTASSYNLTVNAPSGTTVTLLTENASGDLAPGSTVNVPANGSATYALVFTPISGAPLEQWQFGSLTLSNGVNNVRSPIAIKLVSPELITAPEEINGVIKANRGRYTFPVLMNYSGRTSTSVSGLSEPFGSSATVSQDTDRIFSFNEAGLGTHIFVIPEDVRVLRFSLYEALSTVPEADLDLYVYRCIAFSCSPVGTSLRAGGNEEVTLRDPLPANNSANGDFYIVWVHGYDLLGSASANYTLPYWVVAEDEGNVRIAASTRAINTRYNNITIMSTGLTASPFPYLGVIKFHDEDGVEQANTFVELTAQ</sequence>
<feature type="signal peptide" evidence="12">
    <location>
        <begin position="1"/>
        <end position="23"/>
    </location>
</feature>
<dbReference type="AlphaFoldDB" id="A0A1E7Q3G7"/>
<evidence type="ECO:0000256" key="10">
    <source>
        <dbReference type="PROSITE-ProRule" id="PRU01240"/>
    </source>
</evidence>
<dbReference type="InterPro" id="IPR023828">
    <property type="entry name" value="Peptidase_S8_Ser-AS"/>
</dbReference>
<evidence type="ECO:0000256" key="11">
    <source>
        <dbReference type="RuleBase" id="RU003355"/>
    </source>
</evidence>
<dbReference type="InterPro" id="IPR000209">
    <property type="entry name" value="Peptidase_S8/S53_dom"/>
</dbReference>
<dbReference type="Pfam" id="PF02225">
    <property type="entry name" value="PA"/>
    <property type="match status" value="1"/>
</dbReference>
<dbReference type="InterPro" id="IPR036852">
    <property type="entry name" value="Peptidase_S8/S53_dom_sf"/>
</dbReference>
<evidence type="ECO:0000256" key="7">
    <source>
        <dbReference type="ARBA" id="ARBA00022825"/>
    </source>
</evidence>
<dbReference type="STRING" id="1628148.BI198_03600"/>
<evidence type="ECO:0000259" key="14">
    <source>
        <dbReference type="Pfam" id="PF02225"/>
    </source>
</evidence>
<evidence type="ECO:0000259" key="15">
    <source>
        <dbReference type="Pfam" id="PF05922"/>
    </source>
</evidence>
<evidence type="ECO:0000256" key="2">
    <source>
        <dbReference type="ARBA" id="ARBA00011073"/>
    </source>
</evidence>
<dbReference type="PROSITE" id="PS00138">
    <property type="entry name" value="SUBTILASE_SER"/>
    <property type="match status" value="1"/>
</dbReference>
<dbReference type="Gene3D" id="3.40.50.200">
    <property type="entry name" value="Peptidase S8/S53 domain"/>
    <property type="match status" value="1"/>
</dbReference>
<keyword evidence="6 10" id="KW-0378">Hydrolase</keyword>
<dbReference type="InterPro" id="IPR010259">
    <property type="entry name" value="S8pro/Inhibitor_I9"/>
</dbReference>
<dbReference type="PROSITE" id="PS51892">
    <property type="entry name" value="SUBTILASE"/>
    <property type="match status" value="1"/>
</dbReference>
<feature type="active site" description="Charge relay system" evidence="9 10">
    <location>
        <position position="187"/>
    </location>
</feature>
<evidence type="ECO:0000256" key="3">
    <source>
        <dbReference type="ARBA" id="ARBA00022525"/>
    </source>
</evidence>
<dbReference type="Gene3D" id="2.60.40.2310">
    <property type="match status" value="1"/>
</dbReference>
<keyword evidence="18" id="KW-1185">Reference proteome</keyword>
<feature type="domain" description="PA" evidence="14">
    <location>
        <begin position="434"/>
        <end position="515"/>
    </location>
</feature>
<dbReference type="PRINTS" id="PR00723">
    <property type="entry name" value="SUBTILISIN"/>
</dbReference>
<feature type="domain" description="Peptidase S8/S53" evidence="13">
    <location>
        <begin position="178"/>
        <end position="650"/>
    </location>
</feature>
<dbReference type="InterPro" id="IPR034197">
    <property type="entry name" value="Peptidases_S8_3"/>
</dbReference>
<dbReference type="CDD" id="cd04818">
    <property type="entry name" value="PA_subtilisin_1"/>
    <property type="match status" value="1"/>
</dbReference>
<dbReference type="Pfam" id="PF17766">
    <property type="entry name" value="fn3_6"/>
    <property type="match status" value="1"/>
</dbReference>
<evidence type="ECO:0000313" key="18">
    <source>
        <dbReference type="Proteomes" id="UP000242258"/>
    </source>
</evidence>
<dbReference type="SUPFAM" id="SSF52743">
    <property type="entry name" value="Subtilisin-like"/>
    <property type="match status" value="1"/>
</dbReference>
<keyword evidence="5 12" id="KW-0732">Signal</keyword>
<dbReference type="InterPro" id="IPR003137">
    <property type="entry name" value="PA_domain"/>
</dbReference>
<dbReference type="InterPro" id="IPR023827">
    <property type="entry name" value="Peptidase_S8_Asp-AS"/>
</dbReference>
<dbReference type="SUPFAM" id="SSF52025">
    <property type="entry name" value="PA domain"/>
    <property type="match status" value="1"/>
</dbReference>
<dbReference type="PANTHER" id="PTHR10795">
    <property type="entry name" value="PROPROTEIN CONVERTASE SUBTILISIN/KEXIN"/>
    <property type="match status" value="1"/>
</dbReference>
<comment type="similarity">
    <text evidence="2 10 11">Belongs to the peptidase S8 family.</text>
</comment>
<comment type="subcellular location">
    <subcellularLocation>
        <location evidence="1">Secreted</location>
    </subcellularLocation>
</comment>
<dbReference type="Gene3D" id="3.30.70.80">
    <property type="entry name" value="Peptidase S8 propeptide/proteinase inhibitor I9"/>
    <property type="match status" value="1"/>
</dbReference>
<organism evidence="17 18">
    <name type="scientific">Rheinheimera salexigens</name>
    <dbReference type="NCBI Taxonomy" id="1628148"/>
    <lineage>
        <taxon>Bacteria</taxon>
        <taxon>Pseudomonadati</taxon>
        <taxon>Pseudomonadota</taxon>
        <taxon>Gammaproteobacteria</taxon>
        <taxon>Chromatiales</taxon>
        <taxon>Chromatiaceae</taxon>
        <taxon>Rheinheimera</taxon>
    </lineage>
</organism>
<evidence type="ECO:0000259" key="13">
    <source>
        <dbReference type="Pfam" id="PF00082"/>
    </source>
</evidence>
<dbReference type="GO" id="GO:0005576">
    <property type="term" value="C:extracellular region"/>
    <property type="evidence" value="ECO:0007669"/>
    <property type="project" value="UniProtKB-SubCell"/>
</dbReference>
<proteinExistence type="inferred from homology"/>
<comment type="caution">
    <text evidence="17">The sequence shown here is derived from an EMBL/GenBank/DDBJ whole genome shotgun (WGS) entry which is preliminary data.</text>
</comment>
<evidence type="ECO:0000256" key="9">
    <source>
        <dbReference type="PIRSR" id="PIRSR615500-1"/>
    </source>
</evidence>
<dbReference type="Pfam" id="PF00082">
    <property type="entry name" value="Peptidase_S8"/>
    <property type="match status" value="1"/>
</dbReference>
<dbReference type="InterPro" id="IPR015500">
    <property type="entry name" value="Peptidase_S8_subtilisin-rel"/>
</dbReference>
<evidence type="ECO:0000256" key="6">
    <source>
        <dbReference type="ARBA" id="ARBA00022801"/>
    </source>
</evidence>
<dbReference type="InterPro" id="IPR045051">
    <property type="entry name" value="SBT"/>
</dbReference>
<dbReference type="InterPro" id="IPR037045">
    <property type="entry name" value="S8pro/Inhibitor_I9_sf"/>
</dbReference>
<dbReference type="CDD" id="cd04852">
    <property type="entry name" value="Peptidases_S8_3"/>
    <property type="match status" value="1"/>
</dbReference>
<dbReference type="Pfam" id="PF05922">
    <property type="entry name" value="Inhibitor_I9"/>
    <property type="match status" value="1"/>
</dbReference>
<keyword evidence="3" id="KW-0964">Secreted</keyword>
<dbReference type="Proteomes" id="UP000242258">
    <property type="component" value="Unassembled WGS sequence"/>
</dbReference>
<dbReference type="PROSITE" id="PS00136">
    <property type="entry name" value="SUBTILASE_ASP"/>
    <property type="match status" value="1"/>
</dbReference>
<feature type="domain" description="Inhibitor I9" evidence="15">
    <location>
        <begin position="51"/>
        <end position="154"/>
    </location>
</feature>
<keyword evidence="7 10" id="KW-0720">Serine protease</keyword>
<dbReference type="InterPro" id="IPR041469">
    <property type="entry name" value="Subtilisin-like_FN3"/>
</dbReference>
<evidence type="ECO:0000256" key="12">
    <source>
        <dbReference type="SAM" id="SignalP"/>
    </source>
</evidence>
<keyword evidence="8" id="KW-0325">Glycoprotein</keyword>
<keyword evidence="4 10" id="KW-0645">Protease</keyword>
<evidence type="ECO:0000256" key="1">
    <source>
        <dbReference type="ARBA" id="ARBA00004613"/>
    </source>
</evidence>
<dbReference type="Gene3D" id="3.50.30.30">
    <property type="match status" value="1"/>
</dbReference>
<evidence type="ECO:0000256" key="8">
    <source>
        <dbReference type="ARBA" id="ARBA00023180"/>
    </source>
</evidence>
<name>A0A1E7Q3G7_9GAMM</name>
<feature type="domain" description="Subtilisin-like protease fibronectin type-III" evidence="16">
    <location>
        <begin position="706"/>
        <end position="811"/>
    </location>
</feature>
<evidence type="ECO:0000256" key="5">
    <source>
        <dbReference type="ARBA" id="ARBA00022729"/>
    </source>
</evidence>
<feature type="chain" id="PRO_5009200314" evidence="12">
    <location>
        <begin position="24"/>
        <end position="1039"/>
    </location>
</feature>
<dbReference type="RefSeq" id="WP_070048320.1">
    <property type="nucleotide sequence ID" value="NZ_CBCSDO010000001.1"/>
</dbReference>
<gene>
    <name evidence="17" type="ORF">BI198_03600</name>
</gene>
<dbReference type="GO" id="GO:0006508">
    <property type="term" value="P:proteolysis"/>
    <property type="evidence" value="ECO:0007669"/>
    <property type="project" value="UniProtKB-KW"/>
</dbReference>
<evidence type="ECO:0000256" key="4">
    <source>
        <dbReference type="ARBA" id="ARBA00022670"/>
    </source>
</evidence>
<dbReference type="EMBL" id="MKEK01000001">
    <property type="protein sequence ID" value="OEY68754.1"/>
    <property type="molecule type" value="Genomic_DNA"/>
</dbReference>